<dbReference type="InParanoid" id="A0A194X7I2"/>
<organism evidence="1 2">
    <name type="scientific">Mollisia scopiformis</name>
    <name type="common">Conifer needle endophyte fungus</name>
    <name type="synonym">Phialocephala scopiformis</name>
    <dbReference type="NCBI Taxonomy" id="149040"/>
    <lineage>
        <taxon>Eukaryota</taxon>
        <taxon>Fungi</taxon>
        <taxon>Dikarya</taxon>
        <taxon>Ascomycota</taxon>
        <taxon>Pezizomycotina</taxon>
        <taxon>Leotiomycetes</taxon>
        <taxon>Helotiales</taxon>
        <taxon>Mollisiaceae</taxon>
        <taxon>Mollisia</taxon>
    </lineage>
</organism>
<gene>
    <name evidence="1" type="ORF">LY89DRAFT_75342</name>
</gene>
<dbReference type="GeneID" id="28831002"/>
<dbReference type="AlphaFoldDB" id="A0A194X7I2"/>
<evidence type="ECO:0000313" key="1">
    <source>
        <dbReference type="EMBL" id="KUJ16128.1"/>
    </source>
</evidence>
<reference evidence="1 2" key="1">
    <citation type="submission" date="2015-10" db="EMBL/GenBank/DDBJ databases">
        <title>Full genome of DAOMC 229536 Phialocephala scopiformis, a fungal endophyte of spruce producing the potent anti-insectan compound rugulosin.</title>
        <authorList>
            <consortium name="DOE Joint Genome Institute"/>
            <person name="Walker A.K."/>
            <person name="Frasz S.L."/>
            <person name="Seifert K.A."/>
            <person name="Miller J.D."/>
            <person name="Mondo S.J."/>
            <person name="Labutti K."/>
            <person name="Lipzen A."/>
            <person name="Dockter R."/>
            <person name="Kennedy M."/>
            <person name="Grigoriev I.V."/>
            <person name="Spatafora J.W."/>
        </authorList>
    </citation>
    <scope>NUCLEOTIDE SEQUENCE [LARGE SCALE GENOMIC DNA]</scope>
    <source>
        <strain evidence="1 2">CBS 120377</strain>
    </source>
</reference>
<dbReference type="EMBL" id="KQ947416">
    <property type="protein sequence ID" value="KUJ16128.1"/>
    <property type="molecule type" value="Genomic_DNA"/>
</dbReference>
<proteinExistence type="predicted"/>
<dbReference type="KEGG" id="psco:LY89DRAFT_75342"/>
<dbReference type="Proteomes" id="UP000070700">
    <property type="component" value="Unassembled WGS sequence"/>
</dbReference>
<accession>A0A194X7I2</accession>
<evidence type="ECO:0000313" key="2">
    <source>
        <dbReference type="Proteomes" id="UP000070700"/>
    </source>
</evidence>
<name>A0A194X7I2_MOLSC</name>
<protein>
    <submittedName>
        <fullName evidence="1">Uncharacterized protein</fullName>
    </submittedName>
</protein>
<dbReference type="RefSeq" id="XP_018070483.1">
    <property type="nucleotide sequence ID" value="XM_018221276.1"/>
</dbReference>
<keyword evidence="2" id="KW-1185">Reference proteome</keyword>
<sequence length="75" mass="8648">MIVMRSYLTINFGAWRLGGSITAWRSRLSMDGIPLGCSNQRDRAHALQLVFSDTRLHMFSIQPFQSYMSDLTDFM</sequence>